<dbReference type="RefSeq" id="WP_165288840.1">
    <property type="nucleotide sequence ID" value="NZ_JBITPR010000053.1"/>
</dbReference>
<organism evidence="1 2">
    <name type="scientific">Streptomyces salinarius</name>
    <dbReference type="NCBI Taxonomy" id="2762598"/>
    <lineage>
        <taxon>Bacteria</taxon>
        <taxon>Bacillati</taxon>
        <taxon>Actinomycetota</taxon>
        <taxon>Actinomycetes</taxon>
        <taxon>Kitasatosporales</taxon>
        <taxon>Streptomycetaceae</taxon>
        <taxon>Streptomyces</taxon>
    </lineage>
</organism>
<proteinExistence type="predicted"/>
<name>A0ABW8BI73_9ACTN</name>
<evidence type="ECO:0000313" key="1">
    <source>
        <dbReference type="EMBL" id="MFI7874742.1"/>
    </source>
</evidence>
<accession>A0ABW8BI73</accession>
<dbReference type="Proteomes" id="UP001614264">
    <property type="component" value="Unassembled WGS sequence"/>
</dbReference>
<keyword evidence="2" id="KW-1185">Reference proteome</keyword>
<sequence>MTVRQFEKTGVRQMHQLHRATPAVIPAGPLGAVRTARIDNPARDSVPES</sequence>
<evidence type="ECO:0000313" key="2">
    <source>
        <dbReference type="Proteomes" id="UP001614264"/>
    </source>
</evidence>
<gene>
    <name evidence="1" type="ORF">AB4829_29645</name>
</gene>
<protein>
    <submittedName>
        <fullName evidence="1">Uncharacterized protein</fullName>
    </submittedName>
</protein>
<reference evidence="1 2" key="1">
    <citation type="submission" date="2024-07" db="EMBL/GenBank/DDBJ databases">
        <title>Whole genome sequencing of Prodigiosin pigment-producing Streptomyces salinarius isolated from rhizosphere soil of Arachis hypogaea.</title>
        <authorList>
            <person name="Vidhya A."/>
            <person name="Ramya S."/>
        </authorList>
    </citation>
    <scope>NUCLEOTIDE SEQUENCE [LARGE SCALE GENOMIC DNA]</scope>
    <source>
        <strain evidence="1 2">VRMG2420</strain>
    </source>
</reference>
<dbReference type="EMBL" id="JBITPR010000053">
    <property type="protein sequence ID" value="MFI7874742.1"/>
    <property type="molecule type" value="Genomic_DNA"/>
</dbReference>
<comment type="caution">
    <text evidence="1">The sequence shown here is derived from an EMBL/GenBank/DDBJ whole genome shotgun (WGS) entry which is preliminary data.</text>
</comment>